<dbReference type="GO" id="GO:0032259">
    <property type="term" value="P:methylation"/>
    <property type="evidence" value="ECO:0007669"/>
    <property type="project" value="UniProtKB-KW"/>
</dbReference>
<organism evidence="2 3">
    <name type="scientific">Luteimonas yindakuii</name>
    <dbReference type="NCBI Taxonomy" id="2565782"/>
    <lineage>
        <taxon>Bacteria</taxon>
        <taxon>Pseudomonadati</taxon>
        <taxon>Pseudomonadota</taxon>
        <taxon>Gammaproteobacteria</taxon>
        <taxon>Lysobacterales</taxon>
        <taxon>Lysobacteraceae</taxon>
        <taxon>Luteimonas</taxon>
    </lineage>
</organism>
<dbReference type="EMBL" id="SPUH01000001">
    <property type="protein sequence ID" value="TKS54455.1"/>
    <property type="molecule type" value="Genomic_DNA"/>
</dbReference>
<evidence type="ECO:0000313" key="2">
    <source>
        <dbReference type="EMBL" id="TKS54455.1"/>
    </source>
</evidence>
<evidence type="ECO:0000259" key="1">
    <source>
        <dbReference type="Pfam" id="PF08241"/>
    </source>
</evidence>
<dbReference type="InterPro" id="IPR029063">
    <property type="entry name" value="SAM-dependent_MTases_sf"/>
</dbReference>
<dbReference type="Gene3D" id="3.40.50.150">
    <property type="entry name" value="Vaccinia Virus protein VP39"/>
    <property type="match status" value="1"/>
</dbReference>
<dbReference type="GO" id="GO:0008757">
    <property type="term" value="F:S-adenosylmethionine-dependent methyltransferase activity"/>
    <property type="evidence" value="ECO:0007669"/>
    <property type="project" value="InterPro"/>
</dbReference>
<dbReference type="InterPro" id="IPR013216">
    <property type="entry name" value="Methyltransf_11"/>
</dbReference>
<protein>
    <submittedName>
        <fullName evidence="2">Methyltransferase domain-containing protein</fullName>
    </submittedName>
</protein>
<sequence>MPSTSLNGQPGVTTWFASPAGRVLLDGEDAMLQRTLAERPSPPWLWLGPVPRPELDAACGRGLGLWHGRDGWEGAVRCGLALPFPSATMGVVILQHVVRAGGEDDGLLEEAARVLEPGGRLWLFTLNPLSPYRWRWRGQGLRAGEPLGWRRRLRRAGLEPEPVSQGIGPQWKLEASDVLQSGPGLRAAYALRAEKRVAALTPLPAARLALPRGLPAA</sequence>
<dbReference type="Pfam" id="PF08241">
    <property type="entry name" value="Methyltransf_11"/>
    <property type="match status" value="1"/>
</dbReference>
<dbReference type="AlphaFoldDB" id="A0A4Z1R796"/>
<keyword evidence="2" id="KW-0808">Transferase</keyword>
<accession>A0A4Z1R796</accession>
<dbReference type="Proteomes" id="UP000298681">
    <property type="component" value="Unassembled WGS sequence"/>
</dbReference>
<keyword evidence="2" id="KW-0489">Methyltransferase</keyword>
<gene>
    <name evidence="2" type="ORF">E4582_06525</name>
</gene>
<evidence type="ECO:0000313" key="3">
    <source>
        <dbReference type="Proteomes" id="UP000298681"/>
    </source>
</evidence>
<reference evidence="2 3" key="1">
    <citation type="submission" date="2019-01" db="EMBL/GenBank/DDBJ databases">
        <authorList>
            <person name="Zhang S."/>
        </authorList>
    </citation>
    <scope>NUCLEOTIDE SEQUENCE [LARGE SCALE GENOMIC DNA]</scope>
    <source>
        <strain evidence="2 3">1626</strain>
    </source>
</reference>
<proteinExistence type="predicted"/>
<keyword evidence="3" id="KW-1185">Reference proteome</keyword>
<feature type="domain" description="Methyltransferase type 11" evidence="1">
    <location>
        <begin position="81"/>
        <end position="122"/>
    </location>
</feature>
<comment type="caution">
    <text evidence="2">The sequence shown here is derived from an EMBL/GenBank/DDBJ whole genome shotgun (WGS) entry which is preliminary data.</text>
</comment>
<dbReference type="SUPFAM" id="SSF53335">
    <property type="entry name" value="S-adenosyl-L-methionine-dependent methyltransferases"/>
    <property type="match status" value="1"/>
</dbReference>
<name>A0A4Z1R796_9GAMM</name>